<dbReference type="GeneID" id="61750509"/>
<evidence type="ECO:0000313" key="4">
    <source>
        <dbReference type="Proteomes" id="UP000290580"/>
    </source>
</evidence>
<dbReference type="Proteomes" id="UP000262029">
    <property type="component" value="Chromosome"/>
</dbReference>
<evidence type="ECO:0000313" key="1">
    <source>
        <dbReference type="EMBL" id="AXX84580.1"/>
    </source>
</evidence>
<evidence type="ECO:0000313" key="2">
    <source>
        <dbReference type="EMBL" id="RXI24735.1"/>
    </source>
</evidence>
<evidence type="ECO:0000313" key="3">
    <source>
        <dbReference type="Proteomes" id="UP000262029"/>
    </source>
</evidence>
<reference evidence="2 4" key="1">
    <citation type="submission" date="2017-09" db="EMBL/GenBank/DDBJ databases">
        <title>Genomics of the genus Arcobacter.</title>
        <authorList>
            <person name="Perez-Cataluna A."/>
            <person name="Figueras M.J."/>
            <person name="Salas-Masso N."/>
        </authorList>
    </citation>
    <scope>NUCLEOTIDE SEQUENCE [LARGE SCALE GENOMIC DNA]</scope>
    <source>
        <strain evidence="2 4">LMG 6621</strain>
    </source>
</reference>
<dbReference type="EMBL" id="CP032099">
    <property type="protein sequence ID" value="AXX84580.1"/>
    <property type="molecule type" value="Genomic_DNA"/>
</dbReference>
<dbReference type="RefSeq" id="WP_027390949.1">
    <property type="nucleotide sequence ID" value="NZ_CP032099.1"/>
</dbReference>
<protein>
    <submittedName>
        <fullName evidence="1">Uncharacterized protein</fullName>
    </submittedName>
</protein>
<proteinExistence type="predicted"/>
<name>A0AAD0WNL1_9BACT</name>
<gene>
    <name evidence="1" type="ORF">ASKIR_0757</name>
    <name evidence="2" type="ORF">CP959_09885</name>
</gene>
<organism evidence="1 3">
    <name type="scientific">Aliarcobacter skirrowii CCUG 10374</name>
    <dbReference type="NCBI Taxonomy" id="1032239"/>
    <lineage>
        <taxon>Bacteria</taxon>
        <taxon>Pseudomonadati</taxon>
        <taxon>Campylobacterota</taxon>
        <taxon>Epsilonproteobacteria</taxon>
        <taxon>Campylobacterales</taxon>
        <taxon>Arcobacteraceae</taxon>
        <taxon>Aliarcobacter</taxon>
    </lineage>
</organism>
<reference evidence="1 3" key="2">
    <citation type="submission" date="2018-08" db="EMBL/GenBank/DDBJ databases">
        <title>Complete genome of the Arcobacter skirrowii type strain LMG 6621.</title>
        <authorList>
            <person name="Miller W.G."/>
            <person name="Yee E."/>
            <person name="Bono J.L."/>
        </authorList>
    </citation>
    <scope>NUCLEOTIDE SEQUENCE [LARGE SCALE GENOMIC DNA]</scope>
    <source>
        <strain evidence="1 3">CCUG 10374</strain>
    </source>
</reference>
<keyword evidence="4" id="KW-1185">Reference proteome</keyword>
<dbReference type="Proteomes" id="UP000290580">
    <property type="component" value="Unassembled WGS sequence"/>
</dbReference>
<sequence>MKHDFKFWLKVPKLQYIALLKYYKNDNNITNFNSEYFSYKWIQILNLFAIDLANRYESIEVIKTSKKAKERIRHDIYDMEYLLFALAEGNFATKEDKLIRWFKLLSKDGTCITNKI</sequence>
<accession>A0AAD0WNL1</accession>
<dbReference type="EMBL" id="NXIC01000009">
    <property type="protein sequence ID" value="RXI24735.1"/>
    <property type="molecule type" value="Genomic_DNA"/>
</dbReference>
<dbReference type="AlphaFoldDB" id="A0AAD0WNL1"/>